<sequence>MKKVIVIVLFLALGATGCAQKDLRNLMYGAHKQQNLDLFLPAKIDSKTPVLIMLHGGAWSLGGKEYTDKTARDLRDRGFVVANVDYRYVNENVHAKDLLDDINEAVKYMQSHASEYGFASKGYHFSGISAGAHLAMLYSYTRNAGVKSVAVLCGPTQFDTDENKKHIEKLLLTQVLEQLADSKYEKDKKPNAKFTAISPYARISNIPTLLFHGDKDELVLYSQSVLMLQELKKANVESKLITLEGKGHDCGMNQPDSEKMVLDNIENWVRIHS</sequence>
<dbReference type="AlphaFoldDB" id="A0A7Y8XZ47"/>
<evidence type="ECO:0000259" key="3">
    <source>
        <dbReference type="Pfam" id="PF20434"/>
    </source>
</evidence>
<comment type="caution">
    <text evidence="4">The sequence shown here is derived from an EMBL/GenBank/DDBJ whole genome shotgun (WGS) entry which is preliminary data.</text>
</comment>
<evidence type="ECO:0000313" key="5">
    <source>
        <dbReference type="Proteomes" id="UP000535020"/>
    </source>
</evidence>
<keyword evidence="5" id="KW-1185">Reference proteome</keyword>
<name>A0A7Y8XZ47_9FLAO</name>
<evidence type="ECO:0000313" key="4">
    <source>
        <dbReference type="EMBL" id="NYA69396.1"/>
    </source>
</evidence>
<evidence type="ECO:0000256" key="2">
    <source>
        <dbReference type="SAM" id="SignalP"/>
    </source>
</evidence>
<dbReference type="RefSeq" id="WP_176004216.1">
    <property type="nucleotide sequence ID" value="NZ_JABWMI010000001.1"/>
</dbReference>
<dbReference type="GO" id="GO:0016787">
    <property type="term" value="F:hydrolase activity"/>
    <property type="evidence" value="ECO:0007669"/>
    <property type="project" value="UniProtKB-KW"/>
</dbReference>
<proteinExistence type="predicted"/>
<dbReference type="InterPro" id="IPR049492">
    <property type="entry name" value="BD-FAE-like_dom"/>
</dbReference>
<keyword evidence="1 4" id="KW-0378">Hydrolase</keyword>
<feature type="domain" description="BD-FAE-like" evidence="3">
    <location>
        <begin position="36"/>
        <end position="231"/>
    </location>
</feature>
<dbReference type="Proteomes" id="UP000535020">
    <property type="component" value="Unassembled WGS sequence"/>
</dbReference>
<feature type="signal peptide" evidence="2">
    <location>
        <begin position="1"/>
        <end position="21"/>
    </location>
</feature>
<organism evidence="4 5">
    <name type="scientific">Flavobacterium agri</name>
    <dbReference type="NCBI Taxonomy" id="2743471"/>
    <lineage>
        <taxon>Bacteria</taxon>
        <taxon>Pseudomonadati</taxon>
        <taxon>Bacteroidota</taxon>
        <taxon>Flavobacteriia</taxon>
        <taxon>Flavobacteriales</taxon>
        <taxon>Flavobacteriaceae</taxon>
        <taxon>Flavobacterium</taxon>
    </lineage>
</organism>
<gene>
    <name evidence="4" type="ORF">HZF10_00575</name>
</gene>
<protein>
    <submittedName>
        <fullName evidence="4">Alpha/beta hydrolase</fullName>
    </submittedName>
</protein>
<dbReference type="InterPro" id="IPR029058">
    <property type="entry name" value="AB_hydrolase_fold"/>
</dbReference>
<keyword evidence="2" id="KW-0732">Signal</keyword>
<dbReference type="Pfam" id="PF20434">
    <property type="entry name" value="BD-FAE"/>
    <property type="match status" value="1"/>
</dbReference>
<dbReference type="PANTHER" id="PTHR48081">
    <property type="entry name" value="AB HYDROLASE SUPERFAMILY PROTEIN C4A8.06C"/>
    <property type="match status" value="1"/>
</dbReference>
<feature type="chain" id="PRO_5030889079" evidence="2">
    <location>
        <begin position="22"/>
        <end position="273"/>
    </location>
</feature>
<reference evidence="4 5" key="1">
    <citation type="submission" date="2020-07" db="EMBL/GenBank/DDBJ databases">
        <authorList>
            <person name="Sun Q."/>
        </authorList>
    </citation>
    <scope>NUCLEOTIDE SEQUENCE [LARGE SCALE GENOMIC DNA]</scope>
    <source>
        <strain evidence="4 5">MAH-1</strain>
    </source>
</reference>
<accession>A0A7Y8XZ47</accession>
<dbReference type="PROSITE" id="PS51257">
    <property type="entry name" value="PROKAR_LIPOPROTEIN"/>
    <property type="match status" value="1"/>
</dbReference>
<dbReference type="InterPro" id="IPR050300">
    <property type="entry name" value="GDXG_lipolytic_enzyme"/>
</dbReference>
<dbReference type="SUPFAM" id="SSF53474">
    <property type="entry name" value="alpha/beta-Hydrolases"/>
    <property type="match status" value="1"/>
</dbReference>
<dbReference type="Gene3D" id="3.40.50.1820">
    <property type="entry name" value="alpha/beta hydrolase"/>
    <property type="match status" value="1"/>
</dbReference>
<dbReference type="EMBL" id="JACBJI010000001">
    <property type="protein sequence ID" value="NYA69396.1"/>
    <property type="molecule type" value="Genomic_DNA"/>
</dbReference>
<evidence type="ECO:0000256" key="1">
    <source>
        <dbReference type="ARBA" id="ARBA00022801"/>
    </source>
</evidence>